<protein>
    <submittedName>
        <fullName evidence="1">Uncharacterized protein</fullName>
    </submittedName>
</protein>
<dbReference type="RefSeq" id="WP_101288148.1">
    <property type="nucleotide sequence ID" value="NZ_FOUQ01000001.1"/>
</dbReference>
<name>A0A1I4Q766_9HYPH</name>
<accession>A0A1I4Q766</accession>
<gene>
    <name evidence="1" type="ORF">CXZ10_05940</name>
</gene>
<organism evidence="1 2">
    <name type="scientific">Pleomorphomonas diazotrophica</name>
    <dbReference type="NCBI Taxonomy" id="1166257"/>
    <lineage>
        <taxon>Bacteria</taxon>
        <taxon>Pseudomonadati</taxon>
        <taxon>Pseudomonadota</taxon>
        <taxon>Alphaproteobacteria</taxon>
        <taxon>Hyphomicrobiales</taxon>
        <taxon>Pleomorphomonadaceae</taxon>
        <taxon>Pleomorphomonas</taxon>
    </lineage>
</organism>
<dbReference type="OrthoDB" id="8005836at2"/>
<sequence length="75" mass="8752">MADQERMPTPWTAIEHKESFEVRDASGQTLAYIHFEDELQRRRSTRRISKDMARRLASQICKLPGYITKAKGETL</sequence>
<dbReference type="Proteomes" id="UP000233491">
    <property type="component" value="Unassembled WGS sequence"/>
</dbReference>
<proteinExistence type="predicted"/>
<dbReference type="AlphaFoldDB" id="A0A1I4Q766"/>
<dbReference type="EMBL" id="PJNW01000002">
    <property type="protein sequence ID" value="PKR90885.1"/>
    <property type="molecule type" value="Genomic_DNA"/>
</dbReference>
<reference evidence="1 2" key="1">
    <citation type="submission" date="2017-12" db="EMBL/GenBank/DDBJ databases">
        <title>Anaerobic carbon monoxide metabolism by Pleomorphomonas carboxyditropha sp. nov., a new mesophilic hydrogenogenic carboxidotroph.</title>
        <authorList>
            <person name="Esquivel-Elizondo S."/>
            <person name="Krajmalnik-Brown R."/>
        </authorList>
    </citation>
    <scope>NUCLEOTIDE SEQUENCE [LARGE SCALE GENOMIC DNA]</scope>
    <source>
        <strain evidence="1 2">R5-392</strain>
    </source>
</reference>
<evidence type="ECO:0000313" key="1">
    <source>
        <dbReference type="EMBL" id="PKR90885.1"/>
    </source>
</evidence>
<comment type="caution">
    <text evidence="1">The sequence shown here is derived from an EMBL/GenBank/DDBJ whole genome shotgun (WGS) entry which is preliminary data.</text>
</comment>
<keyword evidence="2" id="KW-1185">Reference proteome</keyword>
<evidence type="ECO:0000313" key="2">
    <source>
        <dbReference type="Proteomes" id="UP000233491"/>
    </source>
</evidence>